<keyword evidence="2 4" id="KW-0238">DNA-binding</keyword>
<proteinExistence type="predicted"/>
<dbReference type="PANTHER" id="PTHR30055">
    <property type="entry name" value="HTH-TYPE TRANSCRIPTIONAL REGULATOR RUTR"/>
    <property type="match status" value="1"/>
</dbReference>
<dbReference type="PRINTS" id="PR00455">
    <property type="entry name" value="HTHTETR"/>
</dbReference>
<keyword evidence="1" id="KW-0805">Transcription regulation</keyword>
<dbReference type="SUPFAM" id="SSF46689">
    <property type="entry name" value="Homeodomain-like"/>
    <property type="match status" value="1"/>
</dbReference>
<dbReference type="Pfam" id="PF00440">
    <property type="entry name" value="TetR_N"/>
    <property type="match status" value="1"/>
</dbReference>
<dbReference type="InterPro" id="IPR050109">
    <property type="entry name" value="HTH-type_TetR-like_transc_reg"/>
</dbReference>
<dbReference type="OrthoDB" id="9815924at2"/>
<accession>A0A4P6YRI4</accession>
<keyword evidence="3" id="KW-0804">Transcription</keyword>
<evidence type="ECO:0000259" key="5">
    <source>
        <dbReference type="PROSITE" id="PS50977"/>
    </source>
</evidence>
<evidence type="ECO:0000256" key="4">
    <source>
        <dbReference type="PROSITE-ProRule" id="PRU00335"/>
    </source>
</evidence>
<organism evidence="6 7">
    <name type="scientific">Periweissella cryptocerci</name>
    <dbReference type="NCBI Taxonomy" id="2506420"/>
    <lineage>
        <taxon>Bacteria</taxon>
        <taxon>Bacillati</taxon>
        <taxon>Bacillota</taxon>
        <taxon>Bacilli</taxon>
        <taxon>Lactobacillales</taxon>
        <taxon>Lactobacillaceae</taxon>
        <taxon>Periweissella</taxon>
    </lineage>
</organism>
<dbReference type="Proteomes" id="UP000292886">
    <property type="component" value="Chromosome"/>
</dbReference>
<reference evidence="7" key="1">
    <citation type="submission" date="2019-03" db="EMBL/GenBank/DDBJ databases">
        <title>Weissella sp. 26KH-42 Genome sequencing.</title>
        <authorList>
            <person name="Heo J."/>
            <person name="Kim S.-J."/>
            <person name="Kim J.-S."/>
            <person name="Hong S.-B."/>
            <person name="Kwon S.-W."/>
        </authorList>
    </citation>
    <scope>NUCLEOTIDE SEQUENCE [LARGE SCALE GENOMIC DNA]</scope>
    <source>
        <strain evidence="7">26KH-42</strain>
    </source>
</reference>
<protein>
    <submittedName>
        <fullName evidence="6">TetR/AcrR family transcriptional regulator</fullName>
    </submittedName>
</protein>
<sequence length="187" mass="21149">MATLTRASILTAAKAVVEELGMEKARVSDVAKRLGTTHAALYKHFKNKDDLFEELTKQWLLTTEAPILEYHTAEPNVIAAHDWLFLLAKTKQANFKRDPKMFMLYTTNVAKSAPLSTWLFNRLWAKAEEVLGVDSPNHQVGHALITAFDSFHNPALSFAWANQDLPTEFEQVWQLVSPALNELTKKN</sequence>
<gene>
    <name evidence="6" type="ORF">EQG49_01505</name>
</gene>
<dbReference type="PROSITE" id="PS50977">
    <property type="entry name" value="HTH_TETR_2"/>
    <property type="match status" value="1"/>
</dbReference>
<dbReference type="EMBL" id="CP037940">
    <property type="protein sequence ID" value="QBO35226.1"/>
    <property type="molecule type" value="Genomic_DNA"/>
</dbReference>
<evidence type="ECO:0000256" key="1">
    <source>
        <dbReference type="ARBA" id="ARBA00023015"/>
    </source>
</evidence>
<evidence type="ECO:0000256" key="3">
    <source>
        <dbReference type="ARBA" id="ARBA00023163"/>
    </source>
</evidence>
<evidence type="ECO:0000256" key="2">
    <source>
        <dbReference type="ARBA" id="ARBA00023125"/>
    </source>
</evidence>
<dbReference type="PANTHER" id="PTHR30055:SF234">
    <property type="entry name" value="HTH-TYPE TRANSCRIPTIONAL REGULATOR BETI"/>
    <property type="match status" value="1"/>
</dbReference>
<name>A0A4P6YRI4_9LACO</name>
<dbReference type="InterPro" id="IPR001647">
    <property type="entry name" value="HTH_TetR"/>
</dbReference>
<dbReference type="GO" id="GO:0000976">
    <property type="term" value="F:transcription cis-regulatory region binding"/>
    <property type="evidence" value="ECO:0007669"/>
    <property type="project" value="TreeGrafter"/>
</dbReference>
<dbReference type="RefSeq" id="WP_133362306.1">
    <property type="nucleotide sequence ID" value="NZ_CP037940.1"/>
</dbReference>
<evidence type="ECO:0000313" key="7">
    <source>
        <dbReference type="Proteomes" id="UP000292886"/>
    </source>
</evidence>
<dbReference type="InterPro" id="IPR009057">
    <property type="entry name" value="Homeodomain-like_sf"/>
</dbReference>
<dbReference type="Gene3D" id="1.10.357.10">
    <property type="entry name" value="Tetracycline Repressor, domain 2"/>
    <property type="match status" value="1"/>
</dbReference>
<evidence type="ECO:0000313" key="6">
    <source>
        <dbReference type="EMBL" id="QBO35226.1"/>
    </source>
</evidence>
<dbReference type="GO" id="GO:0003700">
    <property type="term" value="F:DNA-binding transcription factor activity"/>
    <property type="evidence" value="ECO:0007669"/>
    <property type="project" value="TreeGrafter"/>
</dbReference>
<keyword evidence="7" id="KW-1185">Reference proteome</keyword>
<dbReference type="AlphaFoldDB" id="A0A4P6YRI4"/>
<dbReference type="KEGG" id="wei:EQG49_01505"/>
<feature type="DNA-binding region" description="H-T-H motif" evidence="4">
    <location>
        <begin position="26"/>
        <end position="45"/>
    </location>
</feature>
<feature type="domain" description="HTH tetR-type" evidence="5">
    <location>
        <begin position="3"/>
        <end position="63"/>
    </location>
</feature>